<dbReference type="OrthoDB" id="267284at2759"/>
<dbReference type="PANTHER" id="PTHR20921">
    <property type="entry name" value="TRANSMEMBRANE PROTEIN 222"/>
    <property type="match status" value="1"/>
</dbReference>
<keyword evidence="2" id="KW-1133">Transmembrane helix</keyword>
<dbReference type="GeneID" id="119731604"/>
<protein>
    <recommendedName>
        <fullName evidence="5">Transmembrane protein 222</fullName>
    </recommendedName>
</protein>
<dbReference type="PANTHER" id="PTHR20921:SF0">
    <property type="entry name" value="TRANSMEMBRANE PROTEIN 222"/>
    <property type="match status" value="1"/>
</dbReference>
<accession>A0A914AAD1</accession>
<feature type="transmembrane region" description="Helical" evidence="2">
    <location>
        <begin position="179"/>
        <end position="196"/>
    </location>
</feature>
<dbReference type="Pfam" id="PF05608">
    <property type="entry name" value="RTE1"/>
    <property type="match status" value="1"/>
</dbReference>
<dbReference type="InterPro" id="IPR008496">
    <property type="entry name" value="TMEM222/RTE1"/>
</dbReference>
<proteinExistence type="predicted"/>
<dbReference type="AlphaFoldDB" id="A0A914AAD1"/>
<dbReference type="RefSeq" id="XP_038060728.1">
    <property type="nucleotide sequence ID" value="XM_038204800.1"/>
</dbReference>
<organism evidence="3 4">
    <name type="scientific">Patiria miniata</name>
    <name type="common">Bat star</name>
    <name type="synonym">Asterina miniata</name>
    <dbReference type="NCBI Taxonomy" id="46514"/>
    <lineage>
        <taxon>Eukaryota</taxon>
        <taxon>Metazoa</taxon>
        <taxon>Echinodermata</taxon>
        <taxon>Eleutherozoa</taxon>
        <taxon>Asterozoa</taxon>
        <taxon>Asteroidea</taxon>
        <taxon>Valvatacea</taxon>
        <taxon>Valvatida</taxon>
        <taxon>Asterinidae</taxon>
        <taxon>Patiria</taxon>
    </lineage>
</organism>
<sequence>MSTTRLMDSQHQDVKFGPPSDKHNTDMHRDVKVSVYDPQPIDHRRTRYPYCVVWTPIPFLTWIFPFIGHMGIAMSSGVIRDFAGPYYVSEDDMGFGKPTKYWMLDHAQAKSNSWDVSISEASEEYKNRMHNLCCDNCHSHVAMALNLMQYKRQSWNMIKLAFLMLIYGRYVGIGGFLKTWLPAIILYGIIIALVLIL</sequence>
<feature type="compositionally biased region" description="Basic and acidic residues" evidence="1">
    <location>
        <begin position="8"/>
        <end position="26"/>
    </location>
</feature>
<dbReference type="OMA" id="GKMKQFH"/>
<dbReference type="EnsemblMetazoa" id="XM_038204800.1">
    <property type="protein sequence ID" value="XP_038060728.1"/>
    <property type="gene ID" value="LOC119731604"/>
</dbReference>
<keyword evidence="2" id="KW-0472">Membrane</keyword>
<evidence type="ECO:0000313" key="4">
    <source>
        <dbReference type="Proteomes" id="UP000887568"/>
    </source>
</evidence>
<keyword evidence="2" id="KW-0812">Transmembrane</keyword>
<evidence type="ECO:0000256" key="2">
    <source>
        <dbReference type="SAM" id="Phobius"/>
    </source>
</evidence>
<dbReference type="Proteomes" id="UP000887568">
    <property type="component" value="Unplaced"/>
</dbReference>
<evidence type="ECO:0008006" key="5">
    <source>
        <dbReference type="Google" id="ProtNLM"/>
    </source>
</evidence>
<keyword evidence="4" id="KW-1185">Reference proteome</keyword>
<name>A0A914AAD1_PATMI</name>
<evidence type="ECO:0000313" key="3">
    <source>
        <dbReference type="EnsemblMetazoa" id="XP_038060728.1"/>
    </source>
</evidence>
<feature type="region of interest" description="Disordered" evidence="1">
    <location>
        <begin position="1"/>
        <end position="26"/>
    </location>
</feature>
<evidence type="ECO:0000256" key="1">
    <source>
        <dbReference type="SAM" id="MobiDB-lite"/>
    </source>
</evidence>
<reference evidence="3" key="1">
    <citation type="submission" date="2022-11" db="UniProtKB">
        <authorList>
            <consortium name="EnsemblMetazoa"/>
        </authorList>
    </citation>
    <scope>IDENTIFICATION</scope>
</reference>